<evidence type="ECO:0000256" key="4">
    <source>
        <dbReference type="ARBA" id="ARBA00023136"/>
    </source>
</evidence>
<accession>A0A5B8XD05</accession>
<keyword evidence="4" id="KW-0472">Membrane</keyword>
<comment type="subcellular location">
    <subcellularLocation>
        <location evidence="1">Virion membrane</location>
    </subcellularLocation>
</comment>
<evidence type="ECO:0000313" key="6">
    <source>
        <dbReference type="EMBL" id="QED21506.1"/>
    </source>
</evidence>
<keyword evidence="5" id="KW-0325">Glycoprotein</keyword>
<evidence type="ECO:0000256" key="1">
    <source>
        <dbReference type="ARBA" id="ARBA00004182"/>
    </source>
</evidence>
<dbReference type="GO" id="GO:0044003">
    <property type="term" value="P:symbiont-mediated perturbation of host process"/>
    <property type="evidence" value="ECO:0007669"/>
    <property type="project" value="InterPro"/>
</dbReference>
<protein>
    <submittedName>
        <fullName evidence="6">Hemagglutinin</fullName>
    </submittedName>
</protein>
<dbReference type="Gene3D" id="6.10.250.3010">
    <property type="match status" value="1"/>
</dbReference>
<reference evidence="6" key="1">
    <citation type="journal article" date="2019" name="Virology">
        <title>Identification of diverse arthropod associated viruses in native Australian fleas.</title>
        <authorList>
            <person name="Harvey E."/>
            <person name="Rose K."/>
            <person name="Eden J.S."/>
            <person name="Lawrence A."/>
            <person name="Doggett S.L."/>
            <person name="Holmes E.C."/>
        </authorList>
    </citation>
    <scope>NUCLEOTIDE SEQUENCE</scope>
    <source>
        <strain evidence="6">AFV5</strain>
    </source>
</reference>
<name>A0A5B8XD05_9ORTO</name>
<dbReference type="GO" id="GO:0055036">
    <property type="term" value="C:virion membrane"/>
    <property type="evidence" value="ECO:0007669"/>
    <property type="project" value="UniProtKB-SubCell"/>
</dbReference>
<evidence type="ECO:0000256" key="3">
    <source>
        <dbReference type="ARBA" id="ARBA00022844"/>
    </source>
</evidence>
<evidence type="ECO:0000256" key="5">
    <source>
        <dbReference type="ARBA" id="ARBA00023180"/>
    </source>
</evidence>
<keyword evidence="2" id="KW-0812">Transmembrane</keyword>
<evidence type="ECO:0000256" key="2">
    <source>
        <dbReference type="ARBA" id="ARBA00022692"/>
    </source>
</evidence>
<dbReference type="Pfam" id="PF03273">
    <property type="entry name" value="Baculo_gp64"/>
    <property type="match status" value="2"/>
</dbReference>
<dbReference type="EMBL" id="MN167482">
    <property type="protein sequence ID" value="QED21506.1"/>
    <property type="molecule type" value="Genomic_RNA"/>
</dbReference>
<sequence length="518" mass="57743">MFHLLVIPLLIALVYGNHYTDTSPTQHSDCDNTYGSGPHTLALPKELSQHTQSTTVNAILYTYPQVARFVISYRHRYTSYCYTPLVSQHSCETQIQPIMPNRTEAVAWAKTGKCLVGKTCDPSGDCWGSDARECLASSHQFTSIGRSHFLYDQEPLPRELFHTCSQDWKCGVTVQEFPIHSKSSMSGPIPCSFDKDGNEFEINERMKSEGVINTESSTYLLSEVPKFREQKLTARCASSDPNHVLCSISHGHIEGESLIINIDPNRFTGDLGHMTLVILGPILTVRNGTLSELAPTGLIAEDLKVTRDGPLSTFGFGQTMNNVMALQMQMVYNIYSLEAEIQSIRQVLLHTIKSISKIDDRLIGTILGNGGSSKWVSSDVFYLQKCLYSESGGYSNCNNGLFYEHGRWRPATEFDICLSTNPDDLSPVQLFNSSIIDSSLYSTLPPQVASSSWDGWSWLKTTQSTASVMHDKIIGSGGLLDSVRQLSNEWVLGSFFKWLNGVSWMVAYLSLALHWLKR</sequence>
<organism evidence="6">
    <name type="scientific">Lestrade virus</name>
    <dbReference type="NCBI Taxonomy" id="2600332"/>
    <lineage>
        <taxon>Viruses</taxon>
        <taxon>Riboviria</taxon>
        <taxon>Orthornavirae</taxon>
        <taxon>Negarnaviricota</taxon>
        <taxon>Polyploviricotina</taxon>
        <taxon>Insthoviricetes</taxon>
        <taxon>Articulavirales</taxon>
        <taxon>Orthomyxoviridae</taxon>
    </lineage>
</organism>
<dbReference type="GO" id="GO:0019031">
    <property type="term" value="C:viral envelope"/>
    <property type="evidence" value="ECO:0007669"/>
    <property type="project" value="InterPro"/>
</dbReference>
<proteinExistence type="predicted"/>
<keyword evidence="3" id="KW-0946">Virion</keyword>
<dbReference type="InterPro" id="IPR004955">
    <property type="entry name" value="Baculovirus_Gp64"/>
</dbReference>